<dbReference type="SMART" id="SM00234">
    <property type="entry name" value="START"/>
    <property type="match status" value="2"/>
</dbReference>
<feature type="compositionally biased region" description="Basic and acidic residues" evidence="1">
    <location>
        <begin position="680"/>
        <end position="693"/>
    </location>
</feature>
<evidence type="ECO:0000313" key="4">
    <source>
        <dbReference type="Proteomes" id="UP000789901"/>
    </source>
</evidence>
<feature type="compositionally biased region" description="Polar residues" evidence="1">
    <location>
        <begin position="306"/>
        <end position="316"/>
    </location>
</feature>
<dbReference type="PROSITE" id="PS50848">
    <property type="entry name" value="START"/>
    <property type="match status" value="2"/>
</dbReference>
<protein>
    <submittedName>
        <fullName evidence="3">39284_t:CDS:1</fullName>
    </submittedName>
</protein>
<evidence type="ECO:0000259" key="2">
    <source>
        <dbReference type="PROSITE" id="PS50848"/>
    </source>
</evidence>
<sequence>MEDDIEFDDKKTIDECLDDYLDDESEGSNDFLVKSVVPPKVTAQHYVEKAKLSLIDLKIVVKELGWRKIIKDKNAVVYSKRGSARNRGLPIFMGQCEIRGFNPLSIFTVIGRRRLWDDWFEEGNVIENLDDTTSLTYMAMQGISGSRARDLSLLEKVEWSSNGTIYFVSSSINTEKIPHVPGKIRSFLSLSGWILEPISSNPLRTKVTYIVQIHVKGWIPAVVAKKYLSRRPLVINKINNYLQKHGAPELSLPPTPSISAHTSVFIDRNELNNNNERLPATPVVPDDKFDVSEDNHEKENYKFNHDQSPLASSSEYSPEHGYKDFTIPSTHQSISSSENIPKLLQEPKSEPSILKEPIVKKEKKVKSHHHQDAASEAIEMLKSLARDQYSWILYSESKGVKVYQKDNPGKSVPYMRGDITIYGNFLPEDICQYAVSLDARKLWDDRYEEGTTVERYSFTEVLTSGRDFAMICTVDRDPDGTIWCAATSIIDPKIPENKKYVRADLILAGWELRPVYDSAGNRSAVEVKYIVDIDIKLDSVPSRILKSISMQTPMCVAKIDELLKTIGFPPYIRYTTGEIIHEEFNVDNFRYDLILSNNGEGFTEIRTSDQMYPNGFNISIQPTDVKADLHPNDKGVFCITVPASINAKELSISITRNTSYGIQITYNGIKLLRAITKSENRDNKTRNENRDSELTTASSINKVDVQPKRTREVPQMQSSKMYKQRSDLIVWSEQIKFDYKQLGLMFASMLLAYQAGKFSGC</sequence>
<gene>
    <name evidence="3" type="ORF">GMARGA_LOCUS4423</name>
</gene>
<reference evidence="3 4" key="1">
    <citation type="submission" date="2021-06" db="EMBL/GenBank/DDBJ databases">
        <authorList>
            <person name="Kallberg Y."/>
            <person name="Tangrot J."/>
            <person name="Rosling A."/>
        </authorList>
    </citation>
    <scope>NUCLEOTIDE SEQUENCE [LARGE SCALE GENOMIC DNA]</scope>
    <source>
        <strain evidence="3 4">120-4 pot B 10/14</strain>
    </source>
</reference>
<feature type="region of interest" description="Disordered" evidence="1">
    <location>
        <begin position="299"/>
        <end position="352"/>
    </location>
</feature>
<evidence type="ECO:0000256" key="1">
    <source>
        <dbReference type="SAM" id="MobiDB-lite"/>
    </source>
</evidence>
<dbReference type="Proteomes" id="UP000789901">
    <property type="component" value="Unassembled WGS sequence"/>
</dbReference>
<accession>A0ABN7UDU8</accession>
<feature type="region of interest" description="Disordered" evidence="1">
    <location>
        <begin position="272"/>
        <end position="291"/>
    </location>
</feature>
<dbReference type="PANTHER" id="PTHR19308:SF14">
    <property type="entry name" value="START DOMAIN-CONTAINING PROTEIN"/>
    <property type="match status" value="1"/>
</dbReference>
<dbReference type="InterPro" id="IPR002913">
    <property type="entry name" value="START_lipid-bd_dom"/>
</dbReference>
<dbReference type="Gene3D" id="3.30.530.20">
    <property type="match status" value="2"/>
</dbReference>
<proteinExistence type="predicted"/>
<dbReference type="PANTHER" id="PTHR19308">
    <property type="entry name" value="PHOSPHATIDYLCHOLINE TRANSFER PROTEIN"/>
    <property type="match status" value="1"/>
</dbReference>
<keyword evidence="4" id="KW-1185">Reference proteome</keyword>
<feature type="domain" description="START" evidence="2">
    <location>
        <begin position="373"/>
        <end position="547"/>
    </location>
</feature>
<dbReference type="InterPro" id="IPR023393">
    <property type="entry name" value="START-like_dom_sf"/>
</dbReference>
<dbReference type="EMBL" id="CAJVQB010001732">
    <property type="protein sequence ID" value="CAG8548189.1"/>
    <property type="molecule type" value="Genomic_DNA"/>
</dbReference>
<feature type="region of interest" description="Disordered" evidence="1">
    <location>
        <begin position="680"/>
        <end position="718"/>
    </location>
</feature>
<dbReference type="CDD" id="cd00177">
    <property type="entry name" value="START"/>
    <property type="match status" value="2"/>
</dbReference>
<dbReference type="InterPro" id="IPR051213">
    <property type="entry name" value="START_lipid_transfer"/>
</dbReference>
<evidence type="ECO:0000313" key="3">
    <source>
        <dbReference type="EMBL" id="CAG8548189.1"/>
    </source>
</evidence>
<name>A0ABN7UDU8_GIGMA</name>
<feature type="compositionally biased region" description="Polar residues" evidence="1">
    <location>
        <begin position="327"/>
        <end position="339"/>
    </location>
</feature>
<organism evidence="3 4">
    <name type="scientific">Gigaspora margarita</name>
    <dbReference type="NCBI Taxonomy" id="4874"/>
    <lineage>
        <taxon>Eukaryota</taxon>
        <taxon>Fungi</taxon>
        <taxon>Fungi incertae sedis</taxon>
        <taxon>Mucoromycota</taxon>
        <taxon>Glomeromycotina</taxon>
        <taxon>Glomeromycetes</taxon>
        <taxon>Diversisporales</taxon>
        <taxon>Gigasporaceae</taxon>
        <taxon>Gigaspora</taxon>
    </lineage>
</organism>
<dbReference type="SUPFAM" id="SSF55961">
    <property type="entry name" value="Bet v1-like"/>
    <property type="match status" value="2"/>
</dbReference>
<comment type="caution">
    <text evidence="3">The sequence shown here is derived from an EMBL/GenBank/DDBJ whole genome shotgun (WGS) entry which is preliminary data.</text>
</comment>
<feature type="domain" description="START" evidence="2">
    <location>
        <begin position="62"/>
        <end position="234"/>
    </location>
</feature>
<dbReference type="Pfam" id="PF01852">
    <property type="entry name" value="START"/>
    <property type="match status" value="2"/>
</dbReference>